<keyword evidence="3" id="KW-1185">Reference proteome</keyword>
<sequence>ILNSSPMFFIFVGKHLKCLVEQGLSEKLLQQKLFYICYSSFLLLFLYFSVYVGIESNLYINLQTYAIQIQPLENIEKRQASQIQGLKTRFASVSVLAISKVPSNYCKVCCGVLCLFHCA</sequence>
<keyword evidence="1" id="KW-1133">Transmembrane helix</keyword>
<dbReference type="AlphaFoldDB" id="A0A0S3TBG3"/>
<dbReference type="Proteomes" id="UP000291084">
    <property type="component" value="Chromosome 11"/>
</dbReference>
<evidence type="ECO:0000256" key="1">
    <source>
        <dbReference type="SAM" id="Phobius"/>
    </source>
</evidence>
<name>A0A0S3TBG3_PHAAN</name>
<proteinExistence type="predicted"/>
<reference evidence="2 3" key="1">
    <citation type="journal article" date="2015" name="Sci. Rep.">
        <title>The power of single molecule real-time sequencing technology in the de novo assembly of a eukaryotic genome.</title>
        <authorList>
            <person name="Sakai H."/>
            <person name="Naito K."/>
            <person name="Ogiso-Tanaka E."/>
            <person name="Takahashi Y."/>
            <person name="Iseki K."/>
            <person name="Muto C."/>
            <person name="Satou K."/>
            <person name="Teruya K."/>
            <person name="Shiroma A."/>
            <person name="Shimoji M."/>
            <person name="Hirano T."/>
            <person name="Itoh T."/>
            <person name="Kaga A."/>
            <person name="Tomooka N."/>
        </authorList>
    </citation>
    <scope>NUCLEOTIDE SEQUENCE [LARGE SCALE GENOMIC DNA]</scope>
    <source>
        <strain evidence="3">cv. Shumari</strain>
    </source>
</reference>
<protein>
    <submittedName>
        <fullName evidence="2">Uncharacterized protein</fullName>
    </submittedName>
</protein>
<keyword evidence="1" id="KW-0812">Transmembrane</keyword>
<accession>A0A0S3TBG3</accession>
<evidence type="ECO:0000313" key="3">
    <source>
        <dbReference type="Proteomes" id="UP000291084"/>
    </source>
</evidence>
<gene>
    <name evidence="2" type="primary">Vigan.11G179000</name>
    <name evidence="2" type="ORF">VIGAN_11179000</name>
</gene>
<evidence type="ECO:0000313" key="2">
    <source>
        <dbReference type="EMBL" id="BAU02291.1"/>
    </source>
</evidence>
<keyword evidence="1" id="KW-0472">Membrane</keyword>
<feature type="transmembrane region" description="Helical" evidence="1">
    <location>
        <begin position="33"/>
        <end position="54"/>
    </location>
</feature>
<dbReference type="EMBL" id="AP015044">
    <property type="protein sequence ID" value="BAU02291.1"/>
    <property type="molecule type" value="Genomic_DNA"/>
</dbReference>
<feature type="non-terminal residue" evidence="2">
    <location>
        <position position="1"/>
    </location>
</feature>
<organism evidence="2 3">
    <name type="scientific">Vigna angularis var. angularis</name>
    <dbReference type="NCBI Taxonomy" id="157739"/>
    <lineage>
        <taxon>Eukaryota</taxon>
        <taxon>Viridiplantae</taxon>
        <taxon>Streptophyta</taxon>
        <taxon>Embryophyta</taxon>
        <taxon>Tracheophyta</taxon>
        <taxon>Spermatophyta</taxon>
        <taxon>Magnoliopsida</taxon>
        <taxon>eudicotyledons</taxon>
        <taxon>Gunneridae</taxon>
        <taxon>Pentapetalae</taxon>
        <taxon>rosids</taxon>
        <taxon>fabids</taxon>
        <taxon>Fabales</taxon>
        <taxon>Fabaceae</taxon>
        <taxon>Papilionoideae</taxon>
        <taxon>50 kb inversion clade</taxon>
        <taxon>NPAAA clade</taxon>
        <taxon>indigoferoid/millettioid clade</taxon>
        <taxon>Phaseoleae</taxon>
        <taxon>Vigna</taxon>
    </lineage>
</organism>